<dbReference type="Gene3D" id="3.40.50.720">
    <property type="entry name" value="NAD(P)-binding Rossmann-like Domain"/>
    <property type="match status" value="1"/>
</dbReference>
<feature type="domain" description="NAD(P)-binding" evidence="1">
    <location>
        <begin position="23"/>
        <end position="215"/>
    </location>
</feature>
<protein>
    <submittedName>
        <fullName evidence="2">Flavin reductase (NADPH)</fullName>
    </submittedName>
</protein>
<sequence>MYTPSNLFVMAAELLFPKLVIFGASGPTGRHLVQNALTKGHFVSAVVRSPDKFDISHEKLEVLKGDVFDSESLNPILQGKDAVLSCLGAHGTSVFKHTTLYSESMKSISAAMERNKVERLVCVTSWGTRKEPGNPKIMEYLLKPLIMAGFIHDMALMERMLMETKLNYTVVRPPELKNGPAKGDYAVQEGQIVPNASWSIPRADVAEFMLSSLNTQEWDRKCVAIGRKS</sequence>
<gene>
    <name evidence="2" type="primary">BLVRB</name>
    <name evidence="2" type="ORF">AWC38_SpisGene6099</name>
</gene>
<dbReference type="InterPro" id="IPR016040">
    <property type="entry name" value="NAD(P)-bd_dom"/>
</dbReference>
<dbReference type="Proteomes" id="UP000225706">
    <property type="component" value="Unassembled WGS sequence"/>
</dbReference>
<dbReference type="AlphaFoldDB" id="A0A2B4SJV3"/>
<evidence type="ECO:0000259" key="1">
    <source>
        <dbReference type="Pfam" id="PF13460"/>
    </source>
</evidence>
<dbReference type="GO" id="GO:0003824">
    <property type="term" value="F:catalytic activity"/>
    <property type="evidence" value="ECO:0007669"/>
    <property type="project" value="UniProtKB-ARBA"/>
</dbReference>
<dbReference type="CDD" id="cd05244">
    <property type="entry name" value="BVR-B_like_SDR_a"/>
    <property type="match status" value="1"/>
</dbReference>
<evidence type="ECO:0000313" key="3">
    <source>
        <dbReference type="Proteomes" id="UP000225706"/>
    </source>
</evidence>
<organism evidence="2 3">
    <name type="scientific">Stylophora pistillata</name>
    <name type="common">Smooth cauliflower coral</name>
    <dbReference type="NCBI Taxonomy" id="50429"/>
    <lineage>
        <taxon>Eukaryota</taxon>
        <taxon>Metazoa</taxon>
        <taxon>Cnidaria</taxon>
        <taxon>Anthozoa</taxon>
        <taxon>Hexacorallia</taxon>
        <taxon>Scleractinia</taxon>
        <taxon>Astrocoeniina</taxon>
        <taxon>Pocilloporidae</taxon>
        <taxon>Stylophora</taxon>
    </lineage>
</organism>
<dbReference type="PANTHER" id="PTHR15020">
    <property type="entry name" value="FLAVIN REDUCTASE-RELATED"/>
    <property type="match status" value="1"/>
</dbReference>
<dbReference type="PANTHER" id="PTHR15020:SF50">
    <property type="entry name" value="UPF0659 PROTEIN YMR090W"/>
    <property type="match status" value="1"/>
</dbReference>
<dbReference type="EMBL" id="LSMT01000070">
    <property type="protein sequence ID" value="PFX29150.1"/>
    <property type="molecule type" value="Genomic_DNA"/>
</dbReference>
<dbReference type="InterPro" id="IPR036291">
    <property type="entry name" value="NAD(P)-bd_dom_sf"/>
</dbReference>
<keyword evidence="3" id="KW-1185">Reference proteome</keyword>
<dbReference type="STRING" id="50429.A0A2B4SJV3"/>
<dbReference type="OrthoDB" id="419598at2759"/>
<accession>A0A2B4SJV3</accession>
<name>A0A2B4SJV3_STYPI</name>
<reference evidence="3" key="1">
    <citation type="journal article" date="2017" name="bioRxiv">
        <title>Comparative analysis of the genomes of Stylophora pistillata and Acropora digitifera provides evidence for extensive differences between species of corals.</title>
        <authorList>
            <person name="Voolstra C.R."/>
            <person name="Li Y."/>
            <person name="Liew Y.J."/>
            <person name="Baumgarten S."/>
            <person name="Zoccola D."/>
            <person name="Flot J.-F."/>
            <person name="Tambutte S."/>
            <person name="Allemand D."/>
            <person name="Aranda M."/>
        </authorList>
    </citation>
    <scope>NUCLEOTIDE SEQUENCE [LARGE SCALE GENOMIC DNA]</scope>
</reference>
<comment type="caution">
    <text evidence="2">The sequence shown here is derived from an EMBL/GenBank/DDBJ whole genome shotgun (WGS) entry which is preliminary data.</text>
</comment>
<evidence type="ECO:0000313" key="2">
    <source>
        <dbReference type="EMBL" id="PFX29150.1"/>
    </source>
</evidence>
<dbReference type="Pfam" id="PF13460">
    <property type="entry name" value="NAD_binding_10"/>
    <property type="match status" value="1"/>
</dbReference>
<dbReference type="SUPFAM" id="SSF51735">
    <property type="entry name" value="NAD(P)-binding Rossmann-fold domains"/>
    <property type="match status" value="1"/>
</dbReference>
<proteinExistence type="predicted"/>